<dbReference type="EMBL" id="CAUYUE010000003">
    <property type="protein sequence ID" value="CAK0756197.1"/>
    <property type="molecule type" value="Genomic_DNA"/>
</dbReference>
<dbReference type="Pfam" id="PF01237">
    <property type="entry name" value="Oxysterol_BP"/>
    <property type="match status" value="1"/>
</dbReference>
<dbReference type="SUPFAM" id="SSF144000">
    <property type="entry name" value="Oxysterol-binding protein-like"/>
    <property type="match status" value="1"/>
</dbReference>
<dbReference type="GO" id="GO:0016020">
    <property type="term" value="C:membrane"/>
    <property type="evidence" value="ECO:0007669"/>
    <property type="project" value="TreeGrafter"/>
</dbReference>
<evidence type="ECO:0000313" key="4">
    <source>
        <dbReference type="Proteomes" id="UP001314263"/>
    </source>
</evidence>
<sequence>MTGPWWQDEPIVTNRRQSLPHTDAKLPTGSDVWKIFKALVGGSSFDIPLPVQLSLPIDELQRRAEELEFSELLDQAAQRPKGSMERLLLVAAFAQSAFQAVGKLKAMVPIMGETYELVLPEKKMRLLVETTYLNIKENRVVNSWMAEGEHWKLEGEDEPSVRFWGTSVEIHLNWIDALTFDDGDVFTWKKMTTGSTVIHPMVSIVPAYRGTITVHNEAFDQSATLQFKDSSSWKSMTGRRGHKNGIKGWVEKGGQRLEKPMLSGSWTDKVVADMPDGSHWTVFEIHPLPLGPNRLGLNLHSMQLNEIGQELEAKLPPMDTRRRLDMRALERGDYVQAAKVADLLDKRWREREKQYTEETGATSLPPLFFELREPDGLSGSQKKIPRYRYKGGYWEARKIGDWSSIPQDVRGLFAE</sequence>
<reference evidence="3 4" key="1">
    <citation type="submission" date="2023-10" db="EMBL/GenBank/DDBJ databases">
        <authorList>
            <person name="Maclean D."/>
            <person name="Macfadyen A."/>
        </authorList>
    </citation>
    <scope>NUCLEOTIDE SEQUENCE [LARGE SCALE GENOMIC DNA]</scope>
</reference>
<dbReference type="AlphaFoldDB" id="A0AAV1I086"/>
<evidence type="ECO:0000313" key="3">
    <source>
        <dbReference type="EMBL" id="CAK0756197.1"/>
    </source>
</evidence>
<proteinExistence type="inferred from homology"/>
<dbReference type="GO" id="GO:0032934">
    <property type="term" value="F:sterol binding"/>
    <property type="evidence" value="ECO:0007669"/>
    <property type="project" value="TreeGrafter"/>
</dbReference>
<dbReference type="InterPro" id="IPR037239">
    <property type="entry name" value="OSBP_sf"/>
</dbReference>
<organism evidence="3 4">
    <name type="scientific">Coccomyxa viridis</name>
    <dbReference type="NCBI Taxonomy" id="1274662"/>
    <lineage>
        <taxon>Eukaryota</taxon>
        <taxon>Viridiplantae</taxon>
        <taxon>Chlorophyta</taxon>
        <taxon>core chlorophytes</taxon>
        <taxon>Trebouxiophyceae</taxon>
        <taxon>Trebouxiophyceae incertae sedis</taxon>
        <taxon>Coccomyxaceae</taxon>
        <taxon>Coccomyxa</taxon>
    </lineage>
</organism>
<name>A0AAV1I086_9CHLO</name>
<comment type="caution">
    <text evidence="3">The sequence shown here is derived from an EMBL/GenBank/DDBJ whole genome shotgun (WGS) entry which is preliminary data.</text>
</comment>
<keyword evidence="2" id="KW-0597">Phosphoprotein</keyword>
<evidence type="ECO:0000256" key="2">
    <source>
        <dbReference type="ARBA" id="ARBA00022553"/>
    </source>
</evidence>
<comment type="similarity">
    <text evidence="1">Belongs to the OSBP family.</text>
</comment>
<keyword evidence="4" id="KW-1185">Reference proteome</keyword>
<dbReference type="Gene3D" id="2.40.160.120">
    <property type="match status" value="1"/>
</dbReference>
<protein>
    <recommendedName>
        <fullName evidence="5">Oxysterol-binding protein</fullName>
    </recommendedName>
</protein>
<dbReference type="InterPro" id="IPR000648">
    <property type="entry name" value="Oxysterol-bd"/>
</dbReference>
<evidence type="ECO:0000256" key="1">
    <source>
        <dbReference type="ARBA" id="ARBA00008842"/>
    </source>
</evidence>
<accession>A0AAV1I086</accession>
<dbReference type="PANTHER" id="PTHR10972">
    <property type="entry name" value="OXYSTEROL-BINDING PROTEIN-RELATED"/>
    <property type="match status" value="1"/>
</dbReference>
<dbReference type="Proteomes" id="UP001314263">
    <property type="component" value="Unassembled WGS sequence"/>
</dbReference>
<gene>
    <name evidence="3" type="ORF">CVIRNUC_002435</name>
</gene>
<dbReference type="GO" id="GO:0005829">
    <property type="term" value="C:cytosol"/>
    <property type="evidence" value="ECO:0007669"/>
    <property type="project" value="TreeGrafter"/>
</dbReference>
<dbReference type="PANTHER" id="PTHR10972:SF205">
    <property type="entry name" value="OXYSTEROL-BINDING PROTEIN 1"/>
    <property type="match status" value="1"/>
</dbReference>
<evidence type="ECO:0008006" key="5">
    <source>
        <dbReference type="Google" id="ProtNLM"/>
    </source>
</evidence>